<dbReference type="Gene3D" id="2.60.40.2090">
    <property type="match status" value="1"/>
</dbReference>
<dbReference type="Proteomes" id="UP000254263">
    <property type="component" value="Unassembled WGS sequence"/>
</dbReference>
<organism evidence="8 9">
    <name type="scientific">Porphyromonas macacae</name>
    <dbReference type="NCBI Taxonomy" id="28115"/>
    <lineage>
        <taxon>Bacteria</taxon>
        <taxon>Pseudomonadati</taxon>
        <taxon>Bacteroidota</taxon>
        <taxon>Bacteroidia</taxon>
        <taxon>Bacteroidales</taxon>
        <taxon>Porphyromonadaceae</taxon>
        <taxon>Porphyromonas</taxon>
    </lineage>
</organism>
<dbReference type="EMBL" id="UGTI01000001">
    <property type="protein sequence ID" value="SUB78678.1"/>
    <property type="molecule type" value="Genomic_DNA"/>
</dbReference>
<keyword evidence="4" id="KW-0472">Membrane</keyword>
<reference evidence="8 9" key="1">
    <citation type="submission" date="2018-06" db="EMBL/GenBank/DDBJ databases">
        <authorList>
            <consortium name="Pathogen Informatics"/>
            <person name="Doyle S."/>
        </authorList>
    </citation>
    <scope>NUCLEOTIDE SEQUENCE [LARGE SCALE GENOMIC DNA]</scope>
    <source>
        <strain evidence="8 9">NCTC13100</strain>
    </source>
</reference>
<gene>
    <name evidence="8" type="ORF">NCTC13100_01861</name>
</gene>
<keyword evidence="6" id="KW-0998">Cell outer membrane</keyword>
<comment type="subcellular location">
    <subcellularLocation>
        <location evidence="1">Cell outer membrane</location>
    </subcellularLocation>
</comment>
<dbReference type="Gene3D" id="2.60.40.2100">
    <property type="match status" value="1"/>
</dbReference>
<keyword evidence="5" id="KW-0564">Palmitate</keyword>
<dbReference type="InterPro" id="IPR014941">
    <property type="entry name" value="FimB/Mfa2/Mfa3"/>
</dbReference>
<comment type="similarity">
    <text evidence="2">Belongs to the bacteroidetes fimbrillin superfamily. FimB/Mfa2 family.</text>
</comment>
<dbReference type="AlphaFoldDB" id="A0A379DJV9"/>
<evidence type="ECO:0000256" key="3">
    <source>
        <dbReference type="ARBA" id="ARBA00022729"/>
    </source>
</evidence>
<name>A0A379DJV9_9PORP</name>
<evidence type="ECO:0000256" key="5">
    <source>
        <dbReference type="ARBA" id="ARBA00023139"/>
    </source>
</evidence>
<evidence type="ECO:0000313" key="9">
    <source>
        <dbReference type="Proteomes" id="UP000254263"/>
    </source>
</evidence>
<keyword evidence="7" id="KW-0449">Lipoprotein</keyword>
<evidence type="ECO:0000256" key="4">
    <source>
        <dbReference type="ARBA" id="ARBA00023136"/>
    </source>
</evidence>
<dbReference type="Pfam" id="PF08842">
    <property type="entry name" value="Mfa2"/>
    <property type="match status" value="1"/>
</dbReference>
<keyword evidence="3" id="KW-0732">Signal</keyword>
<sequence length="321" mass="36000">MNVKKKILVLLFTLGALLWGCDSLVYDDLKDCPQGVYVKFYTKTPCASDPAFIGDVSHLHLFAFDDKGVLVSATSHKKVSLTSDYEVLVPVKNGYFTIIGWAGIDQHFTMPAFKEGVTTKKDVVLKMNTVNKKAGSLGAYKLWHGESPVVLLRDPEKYGSEYGRTSINMQEVTNRINVEVELHESIRKNVDPKNFSIEIKSANGTLNIDRSMPLKGDVLTYPGIVSYTENSVKSLYSLLDLKTGYNSTITIKDIKKNKVVWEGDLIGSILLKNPNVNLNCQHDFDVKFVIKDKCLDCATYVCWSILVNNWIIHSYETELGL</sequence>
<dbReference type="GO" id="GO:0009279">
    <property type="term" value="C:cell outer membrane"/>
    <property type="evidence" value="ECO:0007669"/>
    <property type="project" value="UniProtKB-SubCell"/>
</dbReference>
<evidence type="ECO:0000256" key="7">
    <source>
        <dbReference type="ARBA" id="ARBA00023288"/>
    </source>
</evidence>
<proteinExistence type="inferred from homology"/>
<accession>A0A379DJV9</accession>
<evidence type="ECO:0000313" key="8">
    <source>
        <dbReference type="EMBL" id="SUB78678.1"/>
    </source>
</evidence>
<dbReference type="RefSeq" id="WP_018359920.1">
    <property type="nucleotide sequence ID" value="NZ_UGTI01000001.1"/>
</dbReference>
<evidence type="ECO:0000256" key="6">
    <source>
        <dbReference type="ARBA" id="ARBA00023237"/>
    </source>
</evidence>
<evidence type="ECO:0000256" key="2">
    <source>
        <dbReference type="ARBA" id="ARBA00007248"/>
    </source>
</evidence>
<evidence type="ECO:0000256" key="1">
    <source>
        <dbReference type="ARBA" id="ARBA00004442"/>
    </source>
</evidence>
<protein>
    <submittedName>
        <fullName evidence="8">Fimbrillin-A associated anchor proteins Mfa1 and Mfa2</fullName>
    </submittedName>
</protein>